<dbReference type="InterPro" id="IPR000719">
    <property type="entry name" value="Prot_kinase_dom"/>
</dbReference>
<reference evidence="8 9" key="1">
    <citation type="journal article" date="2013" name="Proc. Natl. Acad. Sci. U.S.A.">
        <title>The king cobra genome reveals dynamic gene evolution and adaptation in the snake venom system.</title>
        <authorList>
            <person name="Vonk F.J."/>
            <person name="Casewell N.R."/>
            <person name="Henkel C.V."/>
            <person name="Heimberg A.M."/>
            <person name="Jansen H.J."/>
            <person name="McCleary R.J."/>
            <person name="Kerkkamp H.M."/>
            <person name="Vos R.A."/>
            <person name="Guerreiro I."/>
            <person name="Calvete J.J."/>
            <person name="Wuster W."/>
            <person name="Woods A.E."/>
            <person name="Logan J.M."/>
            <person name="Harrison R.A."/>
            <person name="Castoe T.A."/>
            <person name="de Koning A.P."/>
            <person name="Pollock D.D."/>
            <person name="Yandell M."/>
            <person name="Calderon D."/>
            <person name="Renjifo C."/>
            <person name="Currier R.B."/>
            <person name="Salgado D."/>
            <person name="Pla D."/>
            <person name="Sanz L."/>
            <person name="Hyder A.S."/>
            <person name="Ribeiro J.M."/>
            <person name="Arntzen J.W."/>
            <person name="van den Thillart G.E."/>
            <person name="Boetzer M."/>
            <person name="Pirovano W."/>
            <person name="Dirks R.P."/>
            <person name="Spaink H.P."/>
            <person name="Duboule D."/>
            <person name="McGlinn E."/>
            <person name="Kini R.M."/>
            <person name="Richardson M.K."/>
        </authorList>
    </citation>
    <scope>NUCLEOTIDE SEQUENCE</scope>
    <source>
        <tissue evidence="8">Blood</tissue>
    </source>
</reference>
<protein>
    <submittedName>
        <fullName evidence="8">MAP kinase-interacting serine/threonine-protein kinase 2</fullName>
    </submittedName>
</protein>
<gene>
    <name evidence="8" type="primary">Mknk2</name>
    <name evidence="8" type="ORF">L345_06552</name>
</gene>
<dbReference type="Gene3D" id="3.30.200.20">
    <property type="entry name" value="Phosphorylase Kinase, domain 1"/>
    <property type="match status" value="1"/>
</dbReference>
<dbReference type="Proteomes" id="UP000018936">
    <property type="component" value="Unassembled WGS sequence"/>
</dbReference>
<evidence type="ECO:0000256" key="5">
    <source>
        <dbReference type="ARBA" id="ARBA00022777"/>
    </source>
</evidence>
<evidence type="ECO:0000313" key="9">
    <source>
        <dbReference type="Proteomes" id="UP000018936"/>
    </source>
</evidence>
<evidence type="ECO:0000259" key="7">
    <source>
        <dbReference type="Pfam" id="PF00069"/>
    </source>
</evidence>
<sequence>MTSDQPCPPQGGFEEQLEGAKFEKRCVLGVKIIIEKRLGHIRNRVFREVEMLYQCQGHRNILELIEFFEEEDRFYLVFEKMRGVLAVGKQRPLAEYSDKEISLHEVDLAELLHKRHQLKMAFKVYREHHLTTIRPSVS</sequence>
<name>V8P024_OPHHA</name>
<keyword evidence="6" id="KW-0067">ATP-binding</keyword>
<keyword evidence="4" id="KW-0547">Nucleotide-binding</keyword>
<feature type="non-terminal residue" evidence="8">
    <location>
        <position position="1"/>
    </location>
</feature>
<dbReference type="AlphaFoldDB" id="V8P024"/>
<dbReference type="GO" id="GO:0004674">
    <property type="term" value="F:protein serine/threonine kinase activity"/>
    <property type="evidence" value="ECO:0007669"/>
    <property type="project" value="UniProtKB-KW"/>
</dbReference>
<keyword evidence="9" id="KW-1185">Reference proteome</keyword>
<evidence type="ECO:0000313" key="8">
    <source>
        <dbReference type="EMBL" id="ETE67660.1"/>
    </source>
</evidence>
<comment type="caution">
    <text evidence="8">The sequence shown here is derived from an EMBL/GenBank/DDBJ whole genome shotgun (WGS) entry which is preliminary data.</text>
</comment>
<evidence type="ECO:0000256" key="1">
    <source>
        <dbReference type="ARBA" id="ARBA00006692"/>
    </source>
</evidence>
<keyword evidence="3" id="KW-0808">Transferase</keyword>
<evidence type="ECO:0000256" key="2">
    <source>
        <dbReference type="ARBA" id="ARBA00022527"/>
    </source>
</evidence>
<comment type="similarity">
    <text evidence="1">Belongs to the protein kinase superfamily. CAMK Ser/Thr protein kinase family.</text>
</comment>
<feature type="domain" description="Protein kinase" evidence="7">
    <location>
        <begin position="11"/>
        <end position="85"/>
    </location>
</feature>
<dbReference type="PANTHER" id="PTHR24349">
    <property type="entry name" value="SERINE/THREONINE-PROTEIN KINASE"/>
    <property type="match status" value="1"/>
</dbReference>
<dbReference type="InterPro" id="IPR050205">
    <property type="entry name" value="CDPK_Ser/Thr_kinases"/>
</dbReference>
<evidence type="ECO:0000256" key="4">
    <source>
        <dbReference type="ARBA" id="ARBA00022741"/>
    </source>
</evidence>
<accession>V8P024</accession>
<dbReference type="InterPro" id="IPR011009">
    <property type="entry name" value="Kinase-like_dom_sf"/>
</dbReference>
<keyword evidence="5 8" id="KW-0418">Kinase</keyword>
<dbReference type="EMBL" id="AZIM01001220">
    <property type="protein sequence ID" value="ETE67660.1"/>
    <property type="molecule type" value="Genomic_DNA"/>
</dbReference>
<organism evidence="8 9">
    <name type="scientific">Ophiophagus hannah</name>
    <name type="common">King cobra</name>
    <name type="synonym">Naja hannah</name>
    <dbReference type="NCBI Taxonomy" id="8665"/>
    <lineage>
        <taxon>Eukaryota</taxon>
        <taxon>Metazoa</taxon>
        <taxon>Chordata</taxon>
        <taxon>Craniata</taxon>
        <taxon>Vertebrata</taxon>
        <taxon>Euteleostomi</taxon>
        <taxon>Lepidosauria</taxon>
        <taxon>Squamata</taxon>
        <taxon>Bifurcata</taxon>
        <taxon>Unidentata</taxon>
        <taxon>Episquamata</taxon>
        <taxon>Toxicofera</taxon>
        <taxon>Serpentes</taxon>
        <taxon>Colubroidea</taxon>
        <taxon>Elapidae</taxon>
        <taxon>Elapinae</taxon>
        <taxon>Ophiophagus</taxon>
    </lineage>
</organism>
<dbReference type="OrthoDB" id="5794026at2759"/>
<keyword evidence="2" id="KW-0723">Serine/threonine-protein kinase</keyword>
<evidence type="ECO:0000256" key="6">
    <source>
        <dbReference type="ARBA" id="ARBA00022840"/>
    </source>
</evidence>
<dbReference type="SUPFAM" id="SSF56112">
    <property type="entry name" value="Protein kinase-like (PK-like)"/>
    <property type="match status" value="1"/>
</dbReference>
<proteinExistence type="inferred from homology"/>
<dbReference type="Pfam" id="PF00069">
    <property type="entry name" value="Pkinase"/>
    <property type="match status" value="1"/>
</dbReference>
<evidence type="ECO:0000256" key="3">
    <source>
        <dbReference type="ARBA" id="ARBA00022679"/>
    </source>
</evidence>
<dbReference type="GO" id="GO:0005524">
    <property type="term" value="F:ATP binding"/>
    <property type="evidence" value="ECO:0007669"/>
    <property type="project" value="UniProtKB-KW"/>
</dbReference>